<proteinExistence type="predicted"/>
<feature type="domain" description="Bulb-type lectin" evidence="22">
    <location>
        <begin position="26"/>
        <end position="152"/>
    </location>
</feature>
<reference evidence="24" key="2">
    <citation type="submission" date="2019-07" db="EMBL/GenBank/DDBJ databases">
        <authorList>
            <person name="Seetharam A."/>
            <person name="Woodhouse M."/>
            <person name="Cannon E."/>
        </authorList>
    </citation>
    <scope>NUCLEOTIDE SEQUENCE [LARGE SCALE GENOMIC DNA]</scope>
    <source>
        <strain evidence="24">cv. B73</strain>
    </source>
</reference>
<dbReference type="SUPFAM" id="SSF56112">
    <property type="entry name" value="Protein kinase-like (PK-like)"/>
    <property type="match status" value="1"/>
</dbReference>
<evidence type="ECO:0000313" key="25">
    <source>
        <dbReference type="Proteomes" id="UP000007305"/>
    </source>
</evidence>
<dbReference type="SMART" id="SM00108">
    <property type="entry name" value="B_lectin"/>
    <property type="match status" value="2"/>
</dbReference>
<dbReference type="Gene3D" id="3.30.200.20">
    <property type="entry name" value="Phosphorylase Kinase, domain 1"/>
    <property type="match status" value="1"/>
</dbReference>
<evidence type="ECO:0000256" key="11">
    <source>
        <dbReference type="ARBA" id="ARBA00022989"/>
    </source>
</evidence>
<dbReference type="InterPro" id="IPR011009">
    <property type="entry name" value="Kinase-like_dom_sf"/>
</dbReference>
<dbReference type="InParanoid" id="A0A804RML8"/>
<dbReference type="EnsemblPlants" id="Zm00001eb422300_T001">
    <property type="protein sequence ID" value="Zm00001eb422300_P001"/>
    <property type="gene ID" value="Zm00001eb422300"/>
</dbReference>
<dbReference type="Gene3D" id="1.10.510.10">
    <property type="entry name" value="Transferase(Phosphotransferase) domain 1"/>
    <property type="match status" value="1"/>
</dbReference>
<evidence type="ECO:0000256" key="19">
    <source>
        <dbReference type="SAM" id="Phobius"/>
    </source>
</evidence>
<dbReference type="Pfam" id="PF01453">
    <property type="entry name" value="B_lectin"/>
    <property type="match status" value="2"/>
</dbReference>
<evidence type="ECO:0000256" key="1">
    <source>
        <dbReference type="ARBA" id="ARBA00004479"/>
    </source>
</evidence>
<dbReference type="AlphaFoldDB" id="A0A804RML8"/>
<dbReference type="SMART" id="SM00220">
    <property type="entry name" value="S_TKc"/>
    <property type="match status" value="1"/>
</dbReference>
<organism evidence="24 25">
    <name type="scientific">Zea mays</name>
    <name type="common">Maize</name>
    <dbReference type="NCBI Taxonomy" id="4577"/>
    <lineage>
        <taxon>Eukaryota</taxon>
        <taxon>Viridiplantae</taxon>
        <taxon>Streptophyta</taxon>
        <taxon>Embryophyta</taxon>
        <taxon>Tracheophyta</taxon>
        <taxon>Spermatophyta</taxon>
        <taxon>Magnoliopsida</taxon>
        <taxon>Liliopsida</taxon>
        <taxon>Poales</taxon>
        <taxon>Poaceae</taxon>
        <taxon>PACMAD clade</taxon>
        <taxon>Panicoideae</taxon>
        <taxon>Andropogonodae</taxon>
        <taxon>Andropogoneae</taxon>
        <taxon>Tripsacinae</taxon>
        <taxon>Zea</taxon>
    </lineage>
</organism>
<keyword evidence="6 19" id="KW-0812">Transmembrane</keyword>
<dbReference type="FunFam" id="2.90.10.10:FF:000002">
    <property type="entry name" value="Serine/threonine-protein kinase"/>
    <property type="match status" value="1"/>
</dbReference>
<keyword evidence="4" id="KW-0245">EGF-like domain</keyword>
<dbReference type="GO" id="GO:0005524">
    <property type="term" value="F:ATP binding"/>
    <property type="evidence" value="ECO:0007669"/>
    <property type="project" value="UniProtKB-UniRule"/>
</dbReference>
<evidence type="ECO:0000256" key="18">
    <source>
        <dbReference type="PROSITE-ProRule" id="PRU10141"/>
    </source>
</evidence>
<keyword evidence="5" id="KW-0808">Transferase</keyword>
<dbReference type="InterPro" id="IPR008271">
    <property type="entry name" value="Ser/Thr_kinase_AS"/>
</dbReference>
<dbReference type="FunFam" id="3.30.200.20:FF:000059">
    <property type="entry name" value="S-receptor-like serine/threonine-protein kinase"/>
    <property type="match status" value="1"/>
</dbReference>
<accession>A0A804RML8</accession>
<dbReference type="GO" id="GO:0004674">
    <property type="term" value="F:protein serine/threonine kinase activity"/>
    <property type="evidence" value="ECO:0007669"/>
    <property type="project" value="UniProtKB-KW"/>
</dbReference>
<dbReference type="GO" id="GO:0051707">
    <property type="term" value="P:response to other organism"/>
    <property type="evidence" value="ECO:0007669"/>
    <property type="project" value="UniProtKB-ARBA"/>
</dbReference>
<dbReference type="InterPro" id="IPR000858">
    <property type="entry name" value="S_locus_glycoprot_dom"/>
</dbReference>
<evidence type="ECO:0000256" key="20">
    <source>
        <dbReference type="SAM" id="SignalP"/>
    </source>
</evidence>
<dbReference type="Proteomes" id="UP000007305">
    <property type="component" value="Chromosome 10"/>
</dbReference>
<dbReference type="FunFam" id="2.90.10.30:FF:000003">
    <property type="entry name" value="Os04g0303100 protein"/>
    <property type="match status" value="1"/>
</dbReference>
<evidence type="ECO:0000256" key="6">
    <source>
        <dbReference type="ARBA" id="ARBA00022692"/>
    </source>
</evidence>
<dbReference type="InterPro" id="IPR003609">
    <property type="entry name" value="Pan_app"/>
</dbReference>
<dbReference type="InterPro" id="IPR001480">
    <property type="entry name" value="Bulb-type_lectin_dom"/>
</dbReference>
<dbReference type="Pfam" id="PF00954">
    <property type="entry name" value="S_locus_glycop"/>
    <property type="match status" value="1"/>
</dbReference>
<dbReference type="GO" id="GO:0004672">
    <property type="term" value="F:protein kinase activity"/>
    <property type="evidence" value="ECO:0000318"/>
    <property type="project" value="GO_Central"/>
</dbReference>
<reference evidence="24" key="3">
    <citation type="submission" date="2021-05" db="UniProtKB">
        <authorList>
            <consortium name="EnsemblPlants"/>
        </authorList>
    </citation>
    <scope>IDENTIFICATION</scope>
    <source>
        <strain evidence="24">cv. B73</strain>
    </source>
</reference>
<keyword evidence="8 18" id="KW-0547">Nucleotide-binding</keyword>
<evidence type="ECO:0000256" key="9">
    <source>
        <dbReference type="ARBA" id="ARBA00022777"/>
    </source>
</evidence>
<evidence type="ECO:0000256" key="4">
    <source>
        <dbReference type="ARBA" id="ARBA00022536"/>
    </source>
</evidence>
<keyword evidence="14" id="KW-0675">Receptor</keyword>
<dbReference type="CDD" id="cd01098">
    <property type="entry name" value="PAN_AP_plant"/>
    <property type="match status" value="1"/>
</dbReference>
<name>A0A804RML8_MAIZE</name>
<evidence type="ECO:0000259" key="23">
    <source>
        <dbReference type="PROSITE" id="PS50948"/>
    </source>
</evidence>
<dbReference type="PANTHER" id="PTHR47974:SF19">
    <property type="entry name" value="RECEPTOR-LIKE SERINE_THREONINE-PROTEIN KINASE"/>
    <property type="match status" value="1"/>
</dbReference>
<evidence type="ECO:0000256" key="15">
    <source>
        <dbReference type="ARBA" id="ARBA00023180"/>
    </source>
</evidence>
<dbReference type="CDD" id="cd00028">
    <property type="entry name" value="B_lectin"/>
    <property type="match status" value="2"/>
</dbReference>
<keyword evidence="12 19" id="KW-0472">Membrane</keyword>
<evidence type="ECO:0000256" key="17">
    <source>
        <dbReference type="ARBA" id="ARBA00048679"/>
    </source>
</evidence>
<reference evidence="25" key="1">
    <citation type="journal article" date="2009" name="Science">
        <title>The B73 maize genome: complexity, diversity, and dynamics.</title>
        <authorList>
            <person name="Schnable P.S."/>
            <person name="Ware D."/>
            <person name="Fulton R.S."/>
            <person name="Stein J.C."/>
            <person name="Wei F."/>
            <person name="Pasternak S."/>
            <person name="Liang C."/>
            <person name="Zhang J."/>
            <person name="Fulton L."/>
            <person name="Graves T.A."/>
            <person name="Minx P."/>
            <person name="Reily A.D."/>
            <person name="Courtney L."/>
            <person name="Kruchowski S.S."/>
            <person name="Tomlinson C."/>
            <person name="Strong C."/>
            <person name="Delehaunty K."/>
            <person name="Fronick C."/>
            <person name="Courtney B."/>
            <person name="Rock S.M."/>
            <person name="Belter E."/>
            <person name="Du F."/>
            <person name="Kim K."/>
            <person name="Abbott R.M."/>
            <person name="Cotton M."/>
            <person name="Levy A."/>
            <person name="Marchetto P."/>
            <person name="Ochoa K."/>
            <person name="Jackson S.M."/>
            <person name="Gillam B."/>
            <person name="Chen W."/>
            <person name="Yan L."/>
            <person name="Higginbotham J."/>
            <person name="Cardenas M."/>
            <person name="Waligorski J."/>
            <person name="Applebaum E."/>
            <person name="Phelps L."/>
            <person name="Falcone J."/>
            <person name="Kanchi K."/>
            <person name="Thane T."/>
            <person name="Scimone A."/>
            <person name="Thane N."/>
            <person name="Henke J."/>
            <person name="Wang T."/>
            <person name="Ruppert J."/>
            <person name="Shah N."/>
            <person name="Rotter K."/>
            <person name="Hodges J."/>
            <person name="Ingenthron E."/>
            <person name="Cordes M."/>
            <person name="Kohlberg S."/>
            <person name="Sgro J."/>
            <person name="Delgado B."/>
            <person name="Mead K."/>
            <person name="Chinwalla A."/>
            <person name="Leonard S."/>
            <person name="Crouse K."/>
            <person name="Collura K."/>
            <person name="Kudrna D."/>
            <person name="Currie J."/>
            <person name="He R."/>
            <person name="Angelova A."/>
            <person name="Rajasekar S."/>
            <person name="Mueller T."/>
            <person name="Lomeli R."/>
            <person name="Scara G."/>
            <person name="Ko A."/>
            <person name="Delaney K."/>
            <person name="Wissotski M."/>
            <person name="Lopez G."/>
            <person name="Campos D."/>
            <person name="Braidotti M."/>
            <person name="Ashley E."/>
            <person name="Golser W."/>
            <person name="Kim H."/>
            <person name="Lee S."/>
            <person name="Lin J."/>
            <person name="Dujmic Z."/>
            <person name="Kim W."/>
            <person name="Talag J."/>
            <person name="Zuccolo A."/>
            <person name="Fan C."/>
            <person name="Sebastian A."/>
            <person name="Kramer M."/>
            <person name="Spiegel L."/>
            <person name="Nascimento L."/>
            <person name="Zutavern T."/>
            <person name="Miller B."/>
            <person name="Ambroise C."/>
            <person name="Muller S."/>
            <person name="Spooner W."/>
            <person name="Narechania A."/>
            <person name="Ren L."/>
            <person name="Wei S."/>
            <person name="Kumari S."/>
            <person name="Faga B."/>
            <person name="Levy M.J."/>
            <person name="McMahan L."/>
            <person name="Van Buren P."/>
            <person name="Vaughn M.W."/>
            <person name="Ying K."/>
            <person name="Yeh C.-T."/>
            <person name="Emrich S.J."/>
            <person name="Jia Y."/>
            <person name="Kalyanaraman A."/>
            <person name="Hsia A.-P."/>
            <person name="Barbazuk W.B."/>
            <person name="Baucom R.S."/>
            <person name="Brutnell T.P."/>
            <person name="Carpita N.C."/>
            <person name="Chaparro C."/>
            <person name="Chia J.-M."/>
            <person name="Deragon J.-M."/>
            <person name="Estill J.C."/>
            <person name="Fu Y."/>
            <person name="Jeddeloh J.A."/>
            <person name="Han Y."/>
            <person name="Lee H."/>
            <person name="Li P."/>
            <person name="Lisch D.R."/>
            <person name="Liu S."/>
            <person name="Liu Z."/>
            <person name="Nagel D.H."/>
            <person name="McCann M.C."/>
            <person name="SanMiguel P."/>
            <person name="Myers A.M."/>
            <person name="Nettleton D."/>
            <person name="Nguyen J."/>
            <person name="Penning B.W."/>
            <person name="Ponnala L."/>
            <person name="Schneider K.L."/>
            <person name="Schwartz D.C."/>
            <person name="Sharma A."/>
            <person name="Soderlund C."/>
            <person name="Springer N.M."/>
            <person name="Sun Q."/>
            <person name="Wang H."/>
            <person name="Waterman M."/>
            <person name="Westerman R."/>
            <person name="Wolfgruber T.K."/>
            <person name="Yang L."/>
            <person name="Yu Y."/>
            <person name="Zhang L."/>
            <person name="Zhou S."/>
            <person name="Zhu Q."/>
            <person name="Bennetzen J.L."/>
            <person name="Dawe R.K."/>
            <person name="Jiang J."/>
            <person name="Jiang N."/>
            <person name="Presting G.G."/>
            <person name="Wessler S.R."/>
            <person name="Aluru S."/>
            <person name="Martienssen R.A."/>
            <person name="Clifton S.W."/>
            <person name="McCombie W.R."/>
            <person name="Wing R.A."/>
            <person name="Wilson R.K."/>
        </authorList>
    </citation>
    <scope>NUCLEOTIDE SEQUENCE [LARGE SCALE GENOMIC DNA]</scope>
    <source>
        <strain evidence="25">cv. B73</strain>
    </source>
</reference>
<dbReference type="EC" id="2.7.11.1" evidence="2"/>
<evidence type="ECO:0000256" key="13">
    <source>
        <dbReference type="ARBA" id="ARBA00023157"/>
    </source>
</evidence>
<dbReference type="PROSITE" id="PS50948">
    <property type="entry name" value="PAN"/>
    <property type="match status" value="1"/>
</dbReference>
<dbReference type="CDD" id="cd14066">
    <property type="entry name" value="STKc_IRAK"/>
    <property type="match status" value="1"/>
</dbReference>
<dbReference type="PROSITE" id="PS00107">
    <property type="entry name" value="PROTEIN_KINASE_ATP"/>
    <property type="match status" value="1"/>
</dbReference>
<dbReference type="InterPro" id="IPR017441">
    <property type="entry name" value="Protein_kinase_ATP_BS"/>
</dbReference>
<dbReference type="Gramene" id="Zm00001eb422300_T001">
    <property type="protein sequence ID" value="Zm00001eb422300_P001"/>
    <property type="gene ID" value="Zm00001eb422300"/>
</dbReference>
<dbReference type="PROSITE" id="PS50927">
    <property type="entry name" value="BULB_LECTIN"/>
    <property type="match status" value="2"/>
</dbReference>
<dbReference type="GO" id="GO:0016020">
    <property type="term" value="C:membrane"/>
    <property type="evidence" value="ECO:0007669"/>
    <property type="project" value="UniProtKB-SubCell"/>
</dbReference>
<comment type="catalytic activity">
    <reaction evidence="16">
        <text>L-threonyl-[protein] + ATP = O-phospho-L-threonyl-[protein] + ADP + H(+)</text>
        <dbReference type="Rhea" id="RHEA:46608"/>
        <dbReference type="Rhea" id="RHEA-COMP:11060"/>
        <dbReference type="Rhea" id="RHEA-COMP:11605"/>
        <dbReference type="ChEBI" id="CHEBI:15378"/>
        <dbReference type="ChEBI" id="CHEBI:30013"/>
        <dbReference type="ChEBI" id="CHEBI:30616"/>
        <dbReference type="ChEBI" id="CHEBI:61977"/>
        <dbReference type="ChEBI" id="CHEBI:456216"/>
        <dbReference type="EC" id="2.7.11.1"/>
    </reaction>
</comment>
<keyword evidence="7 20" id="KW-0732">Signal</keyword>
<keyword evidence="10 18" id="KW-0067">ATP-binding</keyword>
<comment type="subcellular location">
    <subcellularLocation>
        <location evidence="1">Membrane</location>
        <topology evidence="1">Single-pass type I membrane protein</topology>
    </subcellularLocation>
</comment>
<evidence type="ECO:0000256" key="3">
    <source>
        <dbReference type="ARBA" id="ARBA00022527"/>
    </source>
</evidence>
<keyword evidence="11 19" id="KW-1133">Transmembrane helix</keyword>
<feature type="domain" description="Apple" evidence="23">
    <location>
        <begin position="344"/>
        <end position="431"/>
    </location>
</feature>
<sequence>MHRLRHFALHVLLLVIAHAPLPSAAVDTLRPGQALAGWKKLVSANGKFALGFFQLQPGSSYYLGIWFDEVPVLTPVWTANRDNPVSNSTSPELTISGDGNMAVVLAESGTTTVWSTSTEANATSNDTVAVLLDSGNLVLRSSSNSSLVFWESFDYPTDTQLPGVKIGWDKVTGLDRRLVSRKNSVDLSSGLYSSTMGHDGVARMLWNSSAVYWSSTWTGGFFSAIPEMSAGSPLANFTFVDNAREVYFTYNIFDESTVIRTTLHVSGRNQVRVWTGQDWMTVNNQPAHQCDAYAVCGPFTVCTDSASDADPSCDCMRGFSVRSPAEWAVKDRTGGCVRNTPLNCAADGRNRTGVPADKFYSMPGVRLPQNGRQSMPNASSAIECAQACLSSNCSCTAYSYGGEDGCSLWHGELVNVAADGNEGMIYLRLAAKELESGKGNRIAMVAGVAALVLVLVVVVVICSRRNNGKWWSRPIADSDKGGSVVGIATFKYADLQDATKKFSEKLGAGGFGCVFKGRLAGDSTDIAVKRLDGALGNVQGEKQFRAEVNSVGFIQHINLVKLIGFCCEGDRSLLVYEHMPNGSLDSHLFQSCRRRAALDWSTRYQIALGVARGLGYLHHGCRDCIIHCDIKPQNILLDASFAPKIADFGMAKFLGREFSRVVTTMRGTVGYLAPEWISGTPVTPKVDVYSYGMVLLELVSGKRNYVEHSSSRAEGQGDYLPVQAAHKLLHGDVLSVVDADLQGELNVEEAERVCRVACWCIQDLESDRPTMIEVVQFLEGICQIPPGCGVPPDLITESLDSWTSPCVPRLRIFYEALLGSSYYLGIWFDKVPVLTPVWTANRDNPISNSTSPELTISGDGNMAVVLAESGTTTVWSTSTQANATSNDTVAVLLDSGNLVLRSSSNSSLVFWESFDYPTDTQLPGVKIGWDKVTGLDRRLVSRKNSVDLSSGL</sequence>
<evidence type="ECO:0000256" key="16">
    <source>
        <dbReference type="ARBA" id="ARBA00047899"/>
    </source>
</evidence>
<dbReference type="Pfam" id="PF00069">
    <property type="entry name" value="Pkinase"/>
    <property type="match status" value="1"/>
</dbReference>
<feature type="domain" description="Bulb-type lectin" evidence="22">
    <location>
        <begin position="790"/>
        <end position="913"/>
    </location>
</feature>
<dbReference type="Gene3D" id="2.90.10.10">
    <property type="entry name" value="Bulb-type lectin domain"/>
    <property type="match status" value="2"/>
</dbReference>
<dbReference type="PROSITE" id="PS50011">
    <property type="entry name" value="PROTEIN_KINASE_DOM"/>
    <property type="match status" value="1"/>
</dbReference>
<dbReference type="FunFam" id="1.10.510.10:FF:000227">
    <property type="entry name" value="Serine/threonine-protein kinase"/>
    <property type="match status" value="1"/>
</dbReference>
<evidence type="ECO:0000256" key="8">
    <source>
        <dbReference type="ARBA" id="ARBA00022741"/>
    </source>
</evidence>
<evidence type="ECO:0000256" key="12">
    <source>
        <dbReference type="ARBA" id="ARBA00023136"/>
    </source>
</evidence>
<dbReference type="SMART" id="SM00473">
    <property type="entry name" value="PAN_AP"/>
    <property type="match status" value="1"/>
</dbReference>
<protein>
    <recommendedName>
        <fullName evidence="2">non-specific serine/threonine protein kinase</fullName>
        <ecNumber evidence="2">2.7.11.1</ecNumber>
    </recommendedName>
</protein>
<keyword evidence="13" id="KW-1015">Disulfide bond</keyword>
<evidence type="ECO:0000313" key="24">
    <source>
        <dbReference type="EnsemblPlants" id="Zm00001eb422300_P001"/>
    </source>
</evidence>
<keyword evidence="25" id="KW-1185">Reference proteome</keyword>
<evidence type="ECO:0000259" key="22">
    <source>
        <dbReference type="PROSITE" id="PS50927"/>
    </source>
</evidence>
<dbReference type="PROSITE" id="PS00108">
    <property type="entry name" value="PROTEIN_KINASE_ST"/>
    <property type="match status" value="1"/>
</dbReference>
<feature type="chain" id="PRO_5032651500" description="non-specific serine/threonine protein kinase" evidence="20">
    <location>
        <begin position="25"/>
        <end position="952"/>
    </location>
</feature>
<comment type="catalytic activity">
    <reaction evidence="17">
        <text>L-seryl-[protein] + ATP = O-phospho-L-seryl-[protein] + ADP + H(+)</text>
        <dbReference type="Rhea" id="RHEA:17989"/>
        <dbReference type="Rhea" id="RHEA-COMP:9863"/>
        <dbReference type="Rhea" id="RHEA-COMP:11604"/>
        <dbReference type="ChEBI" id="CHEBI:15378"/>
        <dbReference type="ChEBI" id="CHEBI:29999"/>
        <dbReference type="ChEBI" id="CHEBI:30616"/>
        <dbReference type="ChEBI" id="CHEBI:83421"/>
        <dbReference type="ChEBI" id="CHEBI:456216"/>
        <dbReference type="EC" id="2.7.11.1"/>
    </reaction>
</comment>
<evidence type="ECO:0000256" key="10">
    <source>
        <dbReference type="ARBA" id="ARBA00022840"/>
    </source>
</evidence>
<dbReference type="InterPro" id="IPR000719">
    <property type="entry name" value="Prot_kinase_dom"/>
</dbReference>
<dbReference type="PANTHER" id="PTHR47974">
    <property type="entry name" value="OS07G0415500 PROTEIN"/>
    <property type="match status" value="1"/>
</dbReference>
<dbReference type="SUPFAM" id="SSF51110">
    <property type="entry name" value="alpha-D-mannose-specific plant lectins"/>
    <property type="match status" value="2"/>
</dbReference>
<dbReference type="InterPro" id="IPR036426">
    <property type="entry name" value="Bulb-type_lectin_dom_sf"/>
</dbReference>
<keyword evidence="9" id="KW-0418">Kinase</keyword>
<evidence type="ECO:0000256" key="2">
    <source>
        <dbReference type="ARBA" id="ARBA00012513"/>
    </source>
</evidence>
<keyword evidence="3" id="KW-0723">Serine/threonine-protein kinase</keyword>
<evidence type="ECO:0000256" key="5">
    <source>
        <dbReference type="ARBA" id="ARBA00022679"/>
    </source>
</evidence>
<dbReference type="GO" id="GO:0048544">
    <property type="term" value="P:recognition of pollen"/>
    <property type="evidence" value="ECO:0007669"/>
    <property type="project" value="InterPro"/>
</dbReference>
<evidence type="ECO:0000259" key="21">
    <source>
        <dbReference type="PROSITE" id="PS50011"/>
    </source>
</evidence>
<keyword evidence="15" id="KW-0325">Glycoprotein</keyword>
<feature type="domain" description="Protein kinase" evidence="21">
    <location>
        <begin position="500"/>
        <end position="778"/>
    </location>
</feature>
<evidence type="ECO:0000256" key="14">
    <source>
        <dbReference type="ARBA" id="ARBA00023170"/>
    </source>
</evidence>
<feature type="transmembrane region" description="Helical" evidence="19">
    <location>
        <begin position="442"/>
        <end position="463"/>
    </location>
</feature>
<evidence type="ECO:0000256" key="7">
    <source>
        <dbReference type="ARBA" id="ARBA00022729"/>
    </source>
</evidence>
<feature type="binding site" evidence="18">
    <location>
        <position position="529"/>
    </location>
    <ligand>
        <name>ATP</name>
        <dbReference type="ChEBI" id="CHEBI:30616"/>
    </ligand>
</feature>
<feature type="signal peptide" evidence="20">
    <location>
        <begin position="1"/>
        <end position="24"/>
    </location>
</feature>
<dbReference type="Pfam" id="PF08276">
    <property type="entry name" value="PAN_2"/>
    <property type="match status" value="1"/>
</dbReference>